<sequence>MNDHQAILKVMKEWRCNSKAYAKIYLFACCVCAFISLVCGLDVLTKHNETGSLLFFTSALICTFFLFRRYKNKRHNIKQVRFTTKAVYIEKLKLDISYLKSVEYIRTLKNSDNSIISIEFSMTFFPNTLVKDNVHFYMEFGKILFGTSEKYDYQRRFINVLKVLAKARREQLKKHQN</sequence>
<feature type="transmembrane region" description="Helical" evidence="1">
    <location>
        <begin position="21"/>
        <end position="44"/>
    </location>
</feature>
<dbReference type="AlphaFoldDB" id="A0A2N9X6K0"/>
<gene>
    <name evidence="2" type="ORF">BHC54_09935</name>
</gene>
<protein>
    <submittedName>
        <fullName evidence="2">Uncharacterized protein</fullName>
    </submittedName>
</protein>
<keyword evidence="3" id="KW-1185">Reference proteome</keyword>
<organism evidence="2 3">
    <name type="scientific">Snodgrassella alvi</name>
    <dbReference type="NCBI Taxonomy" id="1196083"/>
    <lineage>
        <taxon>Bacteria</taxon>
        <taxon>Pseudomonadati</taxon>
        <taxon>Pseudomonadota</taxon>
        <taxon>Betaproteobacteria</taxon>
        <taxon>Neisseriales</taxon>
        <taxon>Neisseriaceae</taxon>
        <taxon>Snodgrassella</taxon>
    </lineage>
</organism>
<keyword evidence="1" id="KW-1133">Transmembrane helix</keyword>
<name>A0A2N9X6K0_9NEIS</name>
<dbReference type="RefSeq" id="WP_100152662.1">
    <property type="nucleotide sequence ID" value="NZ_MEIL01000029.1"/>
</dbReference>
<evidence type="ECO:0000256" key="1">
    <source>
        <dbReference type="SAM" id="Phobius"/>
    </source>
</evidence>
<keyword evidence="1" id="KW-0812">Transmembrane</keyword>
<feature type="transmembrane region" description="Helical" evidence="1">
    <location>
        <begin position="50"/>
        <end position="67"/>
    </location>
</feature>
<dbReference type="Proteomes" id="UP000230202">
    <property type="component" value="Unassembled WGS sequence"/>
</dbReference>
<evidence type="ECO:0000313" key="3">
    <source>
        <dbReference type="Proteomes" id="UP000230202"/>
    </source>
</evidence>
<comment type="caution">
    <text evidence="2">The sequence shown here is derived from an EMBL/GenBank/DDBJ whole genome shotgun (WGS) entry which is preliminary data.</text>
</comment>
<accession>A0A2N9X6K0</accession>
<dbReference type="EMBL" id="MEIL01000029">
    <property type="protein sequence ID" value="PIT38803.1"/>
    <property type="molecule type" value="Genomic_DNA"/>
</dbReference>
<keyword evidence="1" id="KW-0472">Membrane</keyword>
<proteinExistence type="predicted"/>
<reference evidence="2" key="1">
    <citation type="journal article" date="2017" name="MBio">
        <title>Type VI secretion-mediated competition in the bee gut microbiome.</title>
        <authorList>
            <person name="Steele M.I."/>
            <person name="Kwong W.K."/>
            <person name="Powell J.E."/>
            <person name="Whiteley M."/>
            <person name="Moran N.A."/>
        </authorList>
    </citation>
    <scope>NUCLEOTIDE SEQUENCE [LARGE SCALE GENOMIC DNA]</scope>
    <source>
        <strain evidence="2">WkB273</strain>
    </source>
</reference>
<evidence type="ECO:0000313" key="2">
    <source>
        <dbReference type="EMBL" id="PIT38803.1"/>
    </source>
</evidence>